<protein>
    <submittedName>
        <fullName evidence="2">SMI1/KNR4 family protein</fullName>
    </submittedName>
</protein>
<dbReference type="EMBL" id="QKRB01000060">
    <property type="protein sequence ID" value="PZD93018.1"/>
    <property type="molecule type" value="Genomic_DNA"/>
</dbReference>
<dbReference type="Gene3D" id="3.40.1580.10">
    <property type="entry name" value="SMI1/KNR4-like"/>
    <property type="match status" value="1"/>
</dbReference>
<dbReference type="SMART" id="SM00860">
    <property type="entry name" value="SMI1_KNR4"/>
    <property type="match status" value="1"/>
</dbReference>
<name>A0A2W1KZC6_9BACL</name>
<dbReference type="RefSeq" id="WP_111149660.1">
    <property type="nucleotide sequence ID" value="NZ_QKRB01000060.1"/>
</dbReference>
<dbReference type="InterPro" id="IPR018958">
    <property type="entry name" value="Knr4/Smi1-like_dom"/>
</dbReference>
<dbReference type="SUPFAM" id="SSF160631">
    <property type="entry name" value="SMI1/KNR4-like"/>
    <property type="match status" value="1"/>
</dbReference>
<proteinExistence type="predicted"/>
<comment type="caution">
    <text evidence="2">The sequence shown here is derived from an EMBL/GenBank/DDBJ whole genome shotgun (WGS) entry which is preliminary data.</text>
</comment>
<dbReference type="OrthoDB" id="2635342at2"/>
<evidence type="ECO:0000313" key="3">
    <source>
        <dbReference type="Proteomes" id="UP000249522"/>
    </source>
</evidence>
<organism evidence="2 3">
    <name type="scientific">Paenibacillus sambharensis</name>
    <dbReference type="NCBI Taxonomy" id="1803190"/>
    <lineage>
        <taxon>Bacteria</taxon>
        <taxon>Bacillati</taxon>
        <taxon>Bacillota</taxon>
        <taxon>Bacilli</taxon>
        <taxon>Bacillales</taxon>
        <taxon>Paenibacillaceae</taxon>
        <taxon>Paenibacillus</taxon>
    </lineage>
</organism>
<gene>
    <name evidence="2" type="ORF">DNH61_24840</name>
</gene>
<evidence type="ECO:0000259" key="1">
    <source>
        <dbReference type="SMART" id="SM00860"/>
    </source>
</evidence>
<evidence type="ECO:0000313" key="2">
    <source>
        <dbReference type="EMBL" id="PZD93018.1"/>
    </source>
</evidence>
<accession>A0A2W1KZC6</accession>
<sequence>MSDFSFLKNYIFVEGDAEANKEKHAFYPLKKHDIENAELRLGSSFPKELKDFFEQIGYGFICNPNKSGVNRLMDPSSIVDFMLGEGVYEYDPDREIYDTQNYLVFFEVSEGTYLTMDLNNDQHEEGSAIYYFGEKIASSLKDFLVKMDSQTDYFL</sequence>
<reference evidence="2 3" key="1">
    <citation type="submission" date="2018-06" db="EMBL/GenBank/DDBJ databases">
        <title>Paenibacillus imtechensis sp. nov.</title>
        <authorList>
            <person name="Pinnaka A.K."/>
            <person name="Singh H."/>
            <person name="Kaur M."/>
        </authorList>
    </citation>
    <scope>NUCLEOTIDE SEQUENCE [LARGE SCALE GENOMIC DNA]</scope>
    <source>
        <strain evidence="2 3">SMB1</strain>
    </source>
</reference>
<dbReference type="AlphaFoldDB" id="A0A2W1KZC6"/>
<dbReference type="InterPro" id="IPR037883">
    <property type="entry name" value="Knr4/Smi1-like_sf"/>
</dbReference>
<dbReference type="Pfam" id="PF09346">
    <property type="entry name" value="SMI1_KNR4"/>
    <property type="match status" value="1"/>
</dbReference>
<feature type="domain" description="Knr4/Smi1-like" evidence="1">
    <location>
        <begin position="28"/>
        <end position="146"/>
    </location>
</feature>
<keyword evidence="3" id="KW-1185">Reference proteome</keyword>
<dbReference type="Proteomes" id="UP000249522">
    <property type="component" value="Unassembled WGS sequence"/>
</dbReference>